<organism evidence="1 2">
    <name type="scientific">Ligaoa zhengdingensis</name>
    <dbReference type="NCBI Taxonomy" id="2763658"/>
    <lineage>
        <taxon>Bacteria</taxon>
        <taxon>Bacillati</taxon>
        <taxon>Bacillota</taxon>
        <taxon>Clostridia</taxon>
        <taxon>Eubacteriales</taxon>
        <taxon>Oscillospiraceae</taxon>
        <taxon>Ligaoa</taxon>
    </lineage>
</organism>
<keyword evidence="2" id="KW-1185">Reference proteome</keyword>
<evidence type="ECO:0000313" key="1">
    <source>
        <dbReference type="EMBL" id="MBC8546462.1"/>
    </source>
</evidence>
<comment type="caution">
    <text evidence="1">The sequence shown here is derived from an EMBL/GenBank/DDBJ whole genome shotgun (WGS) entry which is preliminary data.</text>
</comment>
<accession>A0A926DZ43</accession>
<dbReference type="EMBL" id="JACRST010000006">
    <property type="protein sequence ID" value="MBC8546462.1"/>
    <property type="molecule type" value="Genomic_DNA"/>
</dbReference>
<protein>
    <recommendedName>
        <fullName evidence="3">Phage major capsid protein</fullName>
    </recommendedName>
</protein>
<dbReference type="Proteomes" id="UP000653127">
    <property type="component" value="Unassembled WGS sequence"/>
</dbReference>
<dbReference type="AlphaFoldDB" id="A0A926DZ43"/>
<evidence type="ECO:0008006" key="3">
    <source>
        <dbReference type="Google" id="ProtNLM"/>
    </source>
</evidence>
<proteinExistence type="predicted"/>
<gene>
    <name evidence="1" type="ORF">H8711_05880</name>
</gene>
<name>A0A926DZ43_9FIRM</name>
<reference evidence="1" key="1">
    <citation type="submission" date="2020-08" db="EMBL/GenBank/DDBJ databases">
        <title>Genome public.</title>
        <authorList>
            <person name="Liu C."/>
            <person name="Sun Q."/>
        </authorList>
    </citation>
    <scope>NUCLEOTIDE SEQUENCE</scope>
    <source>
        <strain evidence="1">NSJ-31</strain>
    </source>
</reference>
<evidence type="ECO:0000313" key="2">
    <source>
        <dbReference type="Proteomes" id="UP000653127"/>
    </source>
</evidence>
<dbReference type="RefSeq" id="WP_249282541.1">
    <property type="nucleotide sequence ID" value="NZ_JACRST010000006.1"/>
</dbReference>
<sequence>MAINTFAEKALKFLSVLDEVYALQSKTANLDNAALTQSFVGTNKIKLPKISVDGAGNYDRDAGYAQGGVSVSYEEHTLKYDRGRKFRIDVVDDDESAFALFRQVTLQYVRTREIPEIDAIRFMEIYNAASRSGSLGTVVEKDLTSSDKALALFDAAEKTLNEKEVPEEGRVLYCTNDFYEMLKNTDAISRRLDVNGNNGDINRRVAMLDGITPIIKVPQVRFYSKVKLLDGTSESEKKGGYEVVNATTGENAVVGTKDINFIYANRDVLRGVVKRNVSKIVTPEQNQSADAYDVFYRIHHDLIVRDNETAAIYVHTKKTAHAAGA</sequence>